<reference evidence="6" key="1">
    <citation type="journal article" date="2019" name="Int. J. Syst. Evol. Microbiol.">
        <title>The Global Catalogue of Microorganisms (GCM) 10K type strain sequencing project: providing services to taxonomists for standard genome sequencing and annotation.</title>
        <authorList>
            <consortium name="The Broad Institute Genomics Platform"/>
            <consortium name="The Broad Institute Genome Sequencing Center for Infectious Disease"/>
            <person name="Wu L."/>
            <person name="Ma J."/>
        </authorList>
    </citation>
    <scope>NUCLEOTIDE SEQUENCE [LARGE SCALE GENOMIC DNA]</scope>
    <source>
        <strain evidence="6">KCTC 42899</strain>
    </source>
</reference>
<dbReference type="Proteomes" id="UP001595721">
    <property type="component" value="Unassembled WGS sequence"/>
</dbReference>
<protein>
    <submittedName>
        <fullName evidence="5">MarR family winged helix-turn-helix transcriptional regulator</fullName>
    </submittedName>
</protein>
<evidence type="ECO:0000256" key="1">
    <source>
        <dbReference type="ARBA" id="ARBA00023015"/>
    </source>
</evidence>
<accession>A0ABV7R620</accession>
<organism evidence="5 6">
    <name type="scientific">Paracoccus mangrovi</name>
    <dbReference type="NCBI Taxonomy" id="1715645"/>
    <lineage>
        <taxon>Bacteria</taxon>
        <taxon>Pseudomonadati</taxon>
        <taxon>Pseudomonadota</taxon>
        <taxon>Alphaproteobacteria</taxon>
        <taxon>Rhodobacterales</taxon>
        <taxon>Paracoccaceae</taxon>
        <taxon>Paracoccus</taxon>
    </lineage>
</organism>
<dbReference type="PANTHER" id="PTHR42756">
    <property type="entry name" value="TRANSCRIPTIONAL REGULATOR, MARR"/>
    <property type="match status" value="1"/>
</dbReference>
<keyword evidence="1" id="KW-0805">Transcription regulation</keyword>
<evidence type="ECO:0000259" key="4">
    <source>
        <dbReference type="PROSITE" id="PS50995"/>
    </source>
</evidence>
<dbReference type="PANTHER" id="PTHR42756:SF1">
    <property type="entry name" value="TRANSCRIPTIONAL REPRESSOR OF EMRAB OPERON"/>
    <property type="match status" value="1"/>
</dbReference>
<feature type="domain" description="HTH marR-type" evidence="4">
    <location>
        <begin position="22"/>
        <end position="157"/>
    </location>
</feature>
<evidence type="ECO:0000256" key="3">
    <source>
        <dbReference type="ARBA" id="ARBA00023163"/>
    </source>
</evidence>
<dbReference type="Pfam" id="PF12802">
    <property type="entry name" value="MarR_2"/>
    <property type="match status" value="1"/>
</dbReference>
<dbReference type="RefSeq" id="WP_374427636.1">
    <property type="nucleotide sequence ID" value="NZ_JBHRXJ010000015.1"/>
</dbReference>
<comment type="caution">
    <text evidence="5">The sequence shown here is derived from an EMBL/GenBank/DDBJ whole genome shotgun (WGS) entry which is preliminary data.</text>
</comment>
<proteinExistence type="predicted"/>
<evidence type="ECO:0000256" key="2">
    <source>
        <dbReference type="ARBA" id="ARBA00023125"/>
    </source>
</evidence>
<dbReference type="SMART" id="SM00347">
    <property type="entry name" value="HTH_MARR"/>
    <property type="match status" value="1"/>
</dbReference>
<dbReference type="EMBL" id="JBHRXJ010000015">
    <property type="protein sequence ID" value="MFC3529809.1"/>
    <property type="molecule type" value="Genomic_DNA"/>
</dbReference>
<dbReference type="InterPro" id="IPR023187">
    <property type="entry name" value="Tscrpt_reg_MarR-type_CS"/>
</dbReference>
<dbReference type="PROSITE" id="PS50995">
    <property type="entry name" value="HTH_MARR_2"/>
    <property type="match status" value="1"/>
</dbReference>
<dbReference type="InterPro" id="IPR036390">
    <property type="entry name" value="WH_DNA-bd_sf"/>
</dbReference>
<dbReference type="Gene3D" id="1.10.10.10">
    <property type="entry name" value="Winged helix-like DNA-binding domain superfamily/Winged helix DNA-binding domain"/>
    <property type="match status" value="1"/>
</dbReference>
<evidence type="ECO:0000313" key="6">
    <source>
        <dbReference type="Proteomes" id="UP001595721"/>
    </source>
</evidence>
<keyword evidence="2" id="KW-0238">DNA-binding</keyword>
<evidence type="ECO:0000313" key="5">
    <source>
        <dbReference type="EMBL" id="MFC3529809.1"/>
    </source>
</evidence>
<keyword evidence="3" id="KW-0804">Transcription</keyword>
<dbReference type="SUPFAM" id="SSF46785">
    <property type="entry name" value="Winged helix' DNA-binding domain"/>
    <property type="match status" value="1"/>
</dbReference>
<name>A0ABV7R620_9RHOB</name>
<keyword evidence="6" id="KW-1185">Reference proteome</keyword>
<dbReference type="PRINTS" id="PR00598">
    <property type="entry name" value="HTHMARR"/>
</dbReference>
<dbReference type="InterPro" id="IPR000835">
    <property type="entry name" value="HTH_MarR-typ"/>
</dbReference>
<sequence length="168" mass="18432">MDHVDRILAQWRQERPDLDTGPMGIFGRLKRLQQALAEGMALEFEGYGLNAASFDVLATLRRAGPPYALSPSALMEWTMVTSGTMTNRLDRLETAGLIVRRRNPEDGRGQVVALTDRGLALIDRAVASHVANQHRLIAGLPPEIRDQLDAGLRAWLALLDARDPGAKG</sequence>
<dbReference type="InterPro" id="IPR036388">
    <property type="entry name" value="WH-like_DNA-bd_sf"/>
</dbReference>
<dbReference type="PROSITE" id="PS01117">
    <property type="entry name" value="HTH_MARR_1"/>
    <property type="match status" value="1"/>
</dbReference>
<gene>
    <name evidence="5" type="ORF">ACFOMH_16670</name>
</gene>